<dbReference type="PANTHER" id="PTHR10196:SF69">
    <property type="entry name" value="GLYCEROL KINASE"/>
    <property type="match status" value="1"/>
</dbReference>
<feature type="binding site" evidence="9">
    <location>
        <position position="264"/>
    </location>
    <ligand>
        <name>ATP</name>
        <dbReference type="ChEBI" id="CHEBI:30616"/>
    </ligand>
</feature>
<dbReference type="InterPro" id="IPR000577">
    <property type="entry name" value="Carb_kinase_FGGY"/>
</dbReference>
<dbReference type="PIRSF" id="PIRSF000538">
    <property type="entry name" value="GlpK"/>
    <property type="match status" value="1"/>
</dbReference>
<evidence type="ECO:0000313" key="14">
    <source>
        <dbReference type="Proteomes" id="UP000625976"/>
    </source>
</evidence>
<evidence type="ECO:0000313" key="13">
    <source>
        <dbReference type="EMBL" id="GGG37180.1"/>
    </source>
</evidence>
<dbReference type="AlphaFoldDB" id="A0A917GC03"/>
<evidence type="ECO:0000256" key="2">
    <source>
        <dbReference type="ARBA" id="ARBA00009156"/>
    </source>
</evidence>
<dbReference type="EC" id="2.7.1.30" evidence="9"/>
<evidence type="ECO:0000259" key="11">
    <source>
        <dbReference type="Pfam" id="PF00370"/>
    </source>
</evidence>
<evidence type="ECO:0000256" key="1">
    <source>
        <dbReference type="ARBA" id="ARBA00005190"/>
    </source>
</evidence>
<feature type="binding site" evidence="9">
    <location>
        <position position="264"/>
    </location>
    <ligand>
        <name>ADP</name>
        <dbReference type="ChEBI" id="CHEBI:456216"/>
    </ligand>
</feature>
<dbReference type="GO" id="GO:0005524">
    <property type="term" value="F:ATP binding"/>
    <property type="evidence" value="ECO:0007669"/>
    <property type="project" value="UniProtKB-UniRule"/>
</dbReference>
<feature type="binding site" evidence="9">
    <location>
        <position position="84"/>
    </location>
    <ligand>
        <name>sn-glycerol 3-phosphate</name>
        <dbReference type="ChEBI" id="CHEBI:57597"/>
    </ligand>
</feature>
<name>A0A917GC03_9FLAO</name>
<feature type="binding site" evidence="9">
    <location>
        <position position="409"/>
    </location>
    <ligand>
        <name>ADP</name>
        <dbReference type="ChEBI" id="CHEBI:456216"/>
    </ligand>
</feature>
<comment type="pathway">
    <text evidence="1 9">Polyol metabolism; glycerol degradation via glycerol kinase pathway; sn-glycerol 3-phosphate from glycerol: step 1/1.</text>
</comment>
<dbReference type="Gene3D" id="3.30.420.40">
    <property type="match status" value="2"/>
</dbReference>
<feature type="binding site" evidence="9">
    <location>
        <position position="15"/>
    </location>
    <ligand>
        <name>ATP</name>
        <dbReference type="ChEBI" id="CHEBI:30616"/>
    </ligand>
</feature>
<feature type="binding site" evidence="9">
    <location>
        <position position="308"/>
    </location>
    <ligand>
        <name>ATP</name>
        <dbReference type="ChEBI" id="CHEBI:30616"/>
    </ligand>
</feature>
<feature type="binding site" evidence="9">
    <location>
        <position position="135"/>
    </location>
    <ligand>
        <name>sn-glycerol 3-phosphate</name>
        <dbReference type="ChEBI" id="CHEBI:57597"/>
    </ligand>
</feature>
<organism evidence="13 14">
    <name type="scientific">Bizionia arctica</name>
    <dbReference type="NCBI Taxonomy" id="1495645"/>
    <lineage>
        <taxon>Bacteria</taxon>
        <taxon>Pseudomonadati</taxon>
        <taxon>Bacteroidota</taxon>
        <taxon>Flavobacteriia</taxon>
        <taxon>Flavobacteriales</taxon>
        <taxon>Flavobacteriaceae</taxon>
        <taxon>Bizionia</taxon>
    </lineage>
</organism>
<comment type="similarity">
    <text evidence="2 9 10">Belongs to the FGGY kinase family.</text>
</comment>
<comment type="caution">
    <text evidence="13">The sequence shown here is derived from an EMBL/GenBank/DDBJ whole genome shotgun (WGS) entry which is preliminary data.</text>
</comment>
<feature type="binding site" evidence="9">
    <location>
        <position position="308"/>
    </location>
    <ligand>
        <name>ADP</name>
        <dbReference type="ChEBI" id="CHEBI:456216"/>
    </ligand>
</feature>
<dbReference type="GO" id="GO:0006072">
    <property type="term" value="P:glycerol-3-phosphate metabolic process"/>
    <property type="evidence" value="ECO:0007669"/>
    <property type="project" value="InterPro"/>
</dbReference>
<feature type="binding site" evidence="9">
    <location>
        <position position="242"/>
    </location>
    <ligand>
        <name>sn-glycerol 3-phosphate</name>
        <dbReference type="ChEBI" id="CHEBI:57597"/>
    </ligand>
</feature>
<dbReference type="InterPro" id="IPR005999">
    <property type="entry name" value="Glycerol_kin"/>
</dbReference>
<dbReference type="InterPro" id="IPR018483">
    <property type="entry name" value="Carb_kinase_FGGY_CS"/>
</dbReference>
<comment type="catalytic activity">
    <reaction evidence="8 9">
        <text>glycerol + ATP = sn-glycerol 3-phosphate + ADP + H(+)</text>
        <dbReference type="Rhea" id="RHEA:21644"/>
        <dbReference type="ChEBI" id="CHEBI:15378"/>
        <dbReference type="ChEBI" id="CHEBI:17754"/>
        <dbReference type="ChEBI" id="CHEBI:30616"/>
        <dbReference type="ChEBI" id="CHEBI:57597"/>
        <dbReference type="ChEBI" id="CHEBI:456216"/>
        <dbReference type="EC" id="2.7.1.30"/>
    </reaction>
</comment>
<feature type="binding site" evidence="9">
    <location>
        <position position="243"/>
    </location>
    <ligand>
        <name>glycerol</name>
        <dbReference type="ChEBI" id="CHEBI:17754"/>
    </ligand>
</feature>
<feature type="binding site" evidence="9">
    <location>
        <position position="84"/>
    </location>
    <ligand>
        <name>glycerol</name>
        <dbReference type="ChEBI" id="CHEBI:17754"/>
    </ligand>
</feature>
<feature type="binding site" evidence="9">
    <location>
        <position position="409"/>
    </location>
    <ligand>
        <name>ATP</name>
        <dbReference type="ChEBI" id="CHEBI:30616"/>
    </ligand>
</feature>
<feature type="binding site" evidence="9">
    <location>
        <position position="13"/>
    </location>
    <ligand>
        <name>ATP</name>
        <dbReference type="ChEBI" id="CHEBI:30616"/>
    </ligand>
</feature>
<feature type="domain" description="Carbohydrate kinase FGGY N-terminal" evidence="11">
    <location>
        <begin position="5"/>
        <end position="249"/>
    </location>
</feature>
<dbReference type="PANTHER" id="PTHR10196">
    <property type="entry name" value="SUGAR KINASE"/>
    <property type="match status" value="1"/>
</dbReference>
<feature type="binding site" evidence="9">
    <location>
        <position position="413"/>
    </location>
    <ligand>
        <name>ADP</name>
        <dbReference type="ChEBI" id="CHEBI:456216"/>
    </ligand>
</feature>
<feature type="binding site" evidence="9">
    <location>
        <position position="13"/>
    </location>
    <ligand>
        <name>sn-glycerol 3-phosphate</name>
        <dbReference type="ChEBI" id="CHEBI:57597"/>
    </ligand>
</feature>
<evidence type="ECO:0000256" key="9">
    <source>
        <dbReference type="HAMAP-Rule" id="MF_00186"/>
    </source>
</evidence>
<evidence type="ECO:0000259" key="12">
    <source>
        <dbReference type="Pfam" id="PF02782"/>
    </source>
</evidence>
<evidence type="ECO:0000256" key="7">
    <source>
        <dbReference type="ARBA" id="ARBA00022840"/>
    </source>
</evidence>
<keyword evidence="14" id="KW-1185">Reference proteome</keyword>
<reference evidence="13" key="1">
    <citation type="journal article" date="2014" name="Int. J. Syst. Evol. Microbiol.">
        <title>Complete genome sequence of Corynebacterium casei LMG S-19264T (=DSM 44701T), isolated from a smear-ripened cheese.</title>
        <authorList>
            <consortium name="US DOE Joint Genome Institute (JGI-PGF)"/>
            <person name="Walter F."/>
            <person name="Albersmeier A."/>
            <person name="Kalinowski J."/>
            <person name="Ruckert C."/>
        </authorList>
    </citation>
    <scope>NUCLEOTIDE SEQUENCE</scope>
    <source>
        <strain evidence="13">CGMCC 1.12751</strain>
    </source>
</reference>
<feature type="binding site" evidence="9">
    <location>
        <position position="312"/>
    </location>
    <ligand>
        <name>ATP</name>
        <dbReference type="ChEBI" id="CHEBI:30616"/>
    </ligand>
</feature>
<feature type="binding site" evidence="9">
    <location>
        <position position="135"/>
    </location>
    <ligand>
        <name>glycerol</name>
        <dbReference type="ChEBI" id="CHEBI:17754"/>
    </ligand>
</feature>
<gene>
    <name evidence="9 13" type="primary">glpK</name>
    <name evidence="13" type="ORF">GCM10010976_06100</name>
</gene>
<dbReference type="SUPFAM" id="SSF53067">
    <property type="entry name" value="Actin-like ATPase domain"/>
    <property type="match status" value="2"/>
</dbReference>
<keyword evidence="5 9" id="KW-0418">Kinase</keyword>
<dbReference type="PROSITE" id="PS00445">
    <property type="entry name" value="FGGY_KINASES_2"/>
    <property type="match status" value="1"/>
</dbReference>
<comment type="activity regulation">
    <text evidence="9">Inhibited by fructose 1,6-bisphosphate (FBP).</text>
</comment>
<evidence type="ECO:0000256" key="3">
    <source>
        <dbReference type="ARBA" id="ARBA00022679"/>
    </source>
</evidence>
<comment type="function">
    <text evidence="9">Key enzyme in the regulation of glycerol uptake and metabolism. Catalyzes the phosphorylation of glycerol to yield sn-glycerol 3-phosphate.</text>
</comment>
<feature type="binding site" evidence="9">
    <location>
        <position position="14"/>
    </location>
    <ligand>
        <name>ATP</name>
        <dbReference type="ChEBI" id="CHEBI:30616"/>
    </ligand>
</feature>
<dbReference type="GO" id="GO:0004370">
    <property type="term" value="F:glycerol kinase activity"/>
    <property type="evidence" value="ECO:0007669"/>
    <property type="project" value="UniProtKB-UniRule"/>
</dbReference>
<feature type="binding site" evidence="9">
    <location>
        <position position="242"/>
    </location>
    <ligand>
        <name>glycerol</name>
        <dbReference type="ChEBI" id="CHEBI:17754"/>
    </ligand>
</feature>
<dbReference type="FunFam" id="3.30.420.40:FF:000007">
    <property type="entry name" value="Glycerol kinase"/>
    <property type="match status" value="1"/>
</dbReference>
<feature type="binding site" evidence="9">
    <location>
        <position position="13"/>
    </location>
    <ligand>
        <name>ADP</name>
        <dbReference type="ChEBI" id="CHEBI:456216"/>
    </ligand>
</feature>
<keyword evidence="4 9" id="KW-0547">Nucleotide-binding</keyword>
<feature type="domain" description="Carbohydrate kinase FGGY C-terminal" evidence="12">
    <location>
        <begin position="259"/>
        <end position="447"/>
    </location>
</feature>
<protein>
    <recommendedName>
        <fullName evidence="9">Glycerol kinase</fullName>
        <ecNumber evidence="9">2.7.1.30</ecNumber>
    </recommendedName>
    <alternativeName>
        <fullName evidence="9">ATP:glycerol 3-phosphotransferase</fullName>
    </alternativeName>
    <alternativeName>
        <fullName evidence="9">Glycerokinase</fullName>
        <shortName evidence="9">GK</shortName>
    </alternativeName>
</protein>
<dbReference type="InterPro" id="IPR043129">
    <property type="entry name" value="ATPase_NBD"/>
</dbReference>
<feature type="binding site" evidence="9">
    <location>
        <position position="83"/>
    </location>
    <ligand>
        <name>sn-glycerol 3-phosphate</name>
        <dbReference type="ChEBI" id="CHEBI:57597"/>
    </ligand>
</feature>
<dbReference type="GO" id="GO:0005829">
    <property type="term" value="C:cytosol"/>
    <property type="evidence" value="ECO:0007669"/>
    <property type="project" value="TreeGrafter"/>
</dbReference>
<dbReference type="CDD" id="cd07786">
    <property type="entry name" value="FGGY_EcGK_like"/>
    <property type="match status" value="1"/>
</dbReference>
<dbReference type="FunFam" id="3.30.420.40:FF:000008">
    <property type="entry name" value="Glycerol kinase"/>
    <property type="match status" value="1"/>
</dbReference>
<sequence length="497" mass="55318">MNKKYIIAFDQGTTSTRTIIFDTQGNIQGISQKELTQHYPEAGWVEHDPNQIYQDQKETFETVLKETGIHSKDIATIGITNQRETTVVWDKETGIPIYNAIVWLDNRTKDICKTLKNDGLGTYVREHTGLVIDAYFSGTKLKWILDHVKGAREKADAGKLLFGTIDSWLIYKFTNGKHHYTDHTNASRTMLYNIKDLKWDDTLLSALDIPKSMLPEVKTSSSSFGHVQYKNIDIPICGVAGDQQAALFGQGGSAEGIAKNTYGTGCFILLNNGKDFVSSKNGLITTLACSLPDQPKNYILEGSIFIGGASIQWLRDKMQLINQVKETEHICNSIPPLKDLYVVPAFAGLGAPYWDANAKGTIYGITLDIGKNEIIKATLESLAYQTKDVINAMEEDSGKPLTWLKVDGGASANNYLMQFQSDLLNVPVDRPKMIEITALGAAMLAGLKAGIWTKQDIETIREVDRIFSPKMDSKTRTQKYTGWLDAIKRTRTINDAQ</sequence>
<feature type="binding site" evidence="9">
    <location>
        <position position="83"/>
    </location>
    <ligand>
        <name>glycerol</name>
        <dbReference type="ChEBI" id="CHEBI:17754"/>
    </ligand>
</feature>
<dbReference type="Pfam" id="PF00370">
    <property type="entry name" value="FGGY_N"/>
    <property type="match status" value="1"/>
</dbReference>
<accession>A0A917GC03</accession>
<evidence type="ECO:0000256" key="4">
    <source>
        <dbReference type="ARBA" id="ARBA00022741"/>
    </source>
</evidence>
<evidence type="ECO:0000256" key="6">
    <source>
        <dbReference type="ARBA" id="ARBA00022798"/>
    </source>
</evidence>
<proteinExistence type="inferred from homology"/>
<keyword evidence="7 9" id="KW-0067">ATP-binding</keyword>
<dbReference type="HAMAP" id="MF_00186">
    <property type="entry name" value="Glycerol_kin"/>
    <property type="match status" value="1"/>
</dbReference>
<dbReference type="NCBIfam" id="NF000756">
    <property type="entry name" value="PRK00047.1"/>
    <property type="match status" value="1"/>
</dbReference>
<dbReference type="InterPro" id="IPR018484">
    <property type="entry name" value="FGGY_N"/>
</dbReference>
<reference evidence="13" key="2">
    <citation type="submission" date="2020-09" db="EMBL/GenBank/DDBJ databases">
        <authorList>
            <person name="Sun Q."/>
            <person name="Zhou Y."/>
        </authorList>
    </citation>
    <scope>NUCLEOTIDE SEQUENCE</scope>
    <source>
        <strain evidence="13">CGMCC 1.12751</strain>
    </source>
</reference>
<dbReference type="PROSITE" id="PS00933">
    <property type="entry name" value="FGGY_KINASES_1"/>
    <property type="match status" value="1"/>
</dbReference>
<dbReference type="InterPro" id="IPR018485">
    <property type="entry name" value="FGGY_C"/>
</dbReference>
<dbReference type="EMBL" id="BMFQ01000001">
    <property type="protein sequence ID" value="GGG37180.1"/>
    <property type="molecule type" value="Genomic_DNA"/>
</dbReference>
<evidence type="ECO:0000256" key="8">
    <source>
        <dbReference type="ARBA" id="ARBA00052101"/>
    </source>
</evidence>
<dbReference type="Pfam" id="PF02782">
    <property type="entry name" value="FGGY_C"/>
    <property type="match status" value="1"/>
</dbReference>
<dbReference type="NCBIfam" id="TIGR01311">
    <property type="entry name" value="glycerol_kin"/>
    <property type="match status" value="1"/>
</dbReference>
<evidence type="ECO:0000256" key="10">
    <source>
        <dbReference type="RuleBase" id="RU003733"/>
    </source>
</evidence>
<evidence type="ECO:0000256" key="5">
    <source>
        <dbReference type="ARBA" id="ARBA00022777"/>
    </source>
</evidence>
<keyword evidence="3 9" id="KW-0808">Transferase</keyword>
<dbReference type="Proteomes" id="UP000625976">
    <property type="component" value="Unassembled WGS sequence"/>
</dbReference>
<dbReference type="RefSeq" id="WP_188461739.1">
    <property type="nucleotide sequence ID" value="NZ_BMFQ01000001.1"/>
</dbReference>
<feature type="binding site" evidence="9">
    <location>
        <position position="17"/>
    </location>
    <ligand>
        <name>ADP</name>
        <dbReference type="ChEBI" id="CHEBI:456216"/>
    </ligand>
</feature>
<dbReference type="GO" id="GO:0019563">
    <property type="term" value="P:glycerol catabolic process"/>
    <property type="evidence" value="ECO:0007669"/>
    <property type="project" value="UniProtKB-UniRule"/>
</dbReference>
<keyword evidence="6 9" id="KW-0319">Glycerol metabolism</keyword>